<dbReference type="GO" id="GO:0045202">
    <property type="term" value="C:synapse"/>
    <property type="evidence" value="ECO:0007669"/>
    <property type="project" value="TreeGrafter"/>
</dbReference>
<accession>A0AA88LFR7</accession>
<dbReference type="SUPFAM" id="SSF144232">
    <property type="entry name" value="HIT/MYND zinc finger-like"/>
    <property type="match status" value="1"/>
</dbReference>
<dbReference type="PRINTS" id="PR00348">
    <property type="entry name" value="UBIQUITIN"/>
</dbReference>
<dbReference type="SUPFAM" id="SSF54236">
    <property type="entry name" value="Ubiquitin-like"/>
    <property type="match status" value="1"/>
</dbReference>
<dbReference type="PROSITE" id="PS50053">
    <property type="entry name" value="UBIQUITIN_2"/>
    <property type="match status" value="1"/>
</dbReference>
<dbReference type="InterPro" id="IPR000626">
    <property type="entry name" value="Ubiquitin-like_dom"/>
</dbReference>
<feature type="domain" description="MYND-type" evidence="6">
    <location>
        <begin position="415"/>
        <end position="453"/>
    </location>
</feature>
<dbReference type="PANTHER" id="PTHR46831">
    <property type="entry name" value="ZINC FINGER MYND DOMAIN-CONTAINING PROTEIN 19"/>
    <property type="match status" value="1"/>
</dbReference>
<evidence type="ECO:0000256" key="2">
    <source>
        <dbReference type="ARBA" id="ARBA00022771"/>
    </source>
</evidence>
<comment type="caution">
    <text evidence="7">The sequence shown here is derived from an EMBL/GenBank/DDBJ whole genome shotgun (WGS) entry which is preliminary data.</text>
</comment>
<evidence type="ECO:0000313" key="7">
    <source>
        <dbReference type="EMBL" id="KAK2719955.1"/>
    </source>
</evidence>
<dbReference type="InterPro" id="IPR019956">
    <property type="entry name" value="Ubiquitin_dom"/>
</dbReference>
<evidence type="ECO:0000259" key="6">
    <source>
        <dbReference type="PROSITE" id="PS50865"/>
    </source>
</evidence>
<keyword evidence="3" id="KW-0862">Zinc</keyword>
<reference evidence="7" key="1">
    <citation type="submission" date="2023-07" db="EMBL/GenBank/DDBJ databases">
        <title>Chromosome-level genome assembly of Artemia franciscana.</title>
        <authorList>
            <person name="Jo E."/>
        </authorList>
    </citation>
    <scope>NUCLEOTIDE SEQUENCE</scope>
    <source>
        <tissue evidence="7">Whole body</tissue>
    </source>
</reference>
<dbReference type="PROSITE" id="PS50865">
    <property type="entry name" value="ZF_MYND_2"/>
    <property type="match status" value="1"/>
</dbReference>
<dbReference type="EMBL" id="JAVRJZ010000008">
    <property type="protein sequence ID" value="KAK2719955.1"/>
    <property type="molecule type" value="Genomic_DNA"/>
</dbReference>
<keyword evidence="8" id="KW-1185">Reference proteome</keyword>
<dbReference type="AlphaFoldDB" id="A0AA88LFR7"/>
<gene>
    <name evidence="7" type="ORF">QYM36_005428</name>
</gene>
<dbReference type="Gene3D" id="3.10.20.90">
    <property type="entry name" value="Phosphatidylinositol 3-kinase Catalytic Subunit, Chain A, domain 1"/>
    <property type="match status" value="1"/>
</dbReference>
<sequence length="469" mass="54865">MSWFKIISFGVIGTTTAFIGILVKWRIESYRKYEMGISLRGVKSTEYIKGLTYHPRKNSEINPLNEAQNADAPTSKKHIEIKKETEADVCIVTDKNEDNDTFSKNCGSIFPAEEETIEAEDCCDVRLSSANVDSDKQEVFINCIEKTIIVEVESNASIDNVKSKIELKLGIPKDDILLVLDGKQLDNDEKISDSNCRDILLIDTTCFHTPYYDILCYNYFDDIITSYKNNKQLWHRHMKIAASTKADCIITEHGEVFLRKGDLIEFDHYWNYSEWVIYIGNMQVVYVNSSKNDTVMIGNVQEVRGNRRWRINNSLDDVFPAFHEDQIVTRAKKKLDVKNPNLRSFNSLELSNPLMTILTFLDLDDFNTSRALIHFLLFFQNGDFKSTLHFYTFNGERLQEETDYFRYYECRYPPCSLIEQEPREFSICGRCQEARYCGIECQQHDWPIHKKFCRERRRTMPQIERLPER</sequence>
<evidence type="ECO:0000256" key="1">
    <source>
        <dbReference type="ARBA" id="ARBA00022723"/>
    </source>
</evidence>
<dbReference type="Pfam" id="PF00240">
    <property type="entry name" value="ubiquitin"/>
    <property type="match status" value="1"/>
</dbReference>
<feature type="domain" description="Ubiquitin-like" evidence="5">
    <location>
        <begin position="137"/>
        <end position="198"/>
    </location>
</feature>
<dbReference type="PANTHER" id="PTHR46831:SF1">
    <property type="entry name" value="ZINC FINGER MYND DOMAIN-CONTAINING PROTEIN 19"/>
    <property type="match status" value="1"/>
</dbReference>
<dbReference type="InterPro" id="IPR032978">
    <property type="entry name" value="ZMYND19"/>
</dbReference>
<dbReference type="Pfam" id="PF01753">
    <property type="entry name" value="zf-MYND"/>
    <property type="match status" value="1"/>
</dbReference>
<keyword evidence="1" id="KW-0479">Metal-binding</keyword>
<dbReference type="InterPro" id="IPR002893">
    <property type="entry name" value="Znf_MYND"/>
</dbReference>
<dbReference type="GO" id="GO:0005737">
    <property type="term" value="C:cytoplasm"/>
    <property type="evidence" value="ECO:0007669"/>
    <property type="project" value="TreeGrafter"/>
</dbReference>
<evidence type="ECO:0000313" key="8">
    <source>
        <dbReference type="Proteomes" id="UP001187531"/>
    </source>
</evidence>
<dbReference type="Proteomes" id="UP001187531">
    <property type="component" value="Unassembled WGS sequence"/>
</dbReference>
<dbReference type="Gene3D" id="6.10.140.2220">
    <property type="match status" value="1"/>
</dbReference>
<protein>
    <submittedName>
        <fullName evidence="7">Uncharacterized protein</fullName>
    </submittedName>
</protein>
<keyword evidence="2 4" id="KW-0863">Zinc-finger</keyword>
<dbReference type="Gene3D" id="3.90.1720.10">
    <property type="entry name" value="endopeptidase domain like (from Nostoc punctiforme)"/>
    <property type="match status" value="1"/>
</dbReference>
<name>A0AA88LFR7_ARTSF</name>
<dbReference type="GO" id="GO:0008270">
    <property type="term" value="F:zinc ion binding"/>
    <property type="evidence" value="ECO:0007669"/>
    <property type="project" value="UniProtKB-KW"/>
</dbReference>
<dbReference type="SMART" id="SM00213">
    <property type="entry name" value="UBQ"/>
    <property type="match status" value="1"/>
</dbReference>
<dbReference type="GO" id="GO:0016020">
    <property type="term" value="C:membrane"/>
    <property type="evidence" value="ECO:0007669"/>
    <property type="project" value="TreeGrafter"/>
</dbReference>
<evidence type="ECO:0000256" key="3">
    <source>
        <dbReference type="ARBA" id="ARBA00022833"/>
    </source>
</evidence>
<dbReference type="InterPro" id="IPR029071">
    <property type="entry name" value="Ubiquitin-like_domsf"/>
</dbReference>
<evidence type="ECO:0000256" key="4">
    <source>
        <dbReference type="PROSITE-ProRule" id="PRU00134"/>
    </source>
</evidence>
<proteinExistence type="predicted"/>
<evidence type="ECO:0000259" key="5">
    <source>
        <dbReference type="PROSITE" id="PS50053"/>
    </source>
</evidence>
<organism evidence="7 8">
    <name type="scientific">Artemia franciscana</name>
    <name type="common">Brine shrimp</name>
    <name type="synonym">Artemia sanfranciscana</name>
    <dbReference type="NCBI Taxonomy" id="6661"/>
    <lineage>
        <taxon>Eukaryota</taxon>
        <taxon>Metazoa</taxon>
        <taxon>Ecdysozoa</taxon>
        <taxon>Arthropoda</taxon>
        <taxon>Crustacea</taxon>
        <taxon>Branchiopoda</taxon>
        <taxon>Anostraca</taxon>
        <taxon>Artemiidae</taxon>
        <taxon>Artemia</taxon>
    </lineage>
</organism>